<keyword evidence="2" id="KW-1185">Reference proteome</keyword>
<name>A0AAE3R908_9BACT</name>
<accession>A0AAE3R908</accession>
<proteinExistence type="predicted"/>
<dbReference type="EMBL" id="JASJOU010000018">
    <property type="protein sequence ID" value="MDJ1505881.1"/>
    <property type="molecule type" value="Genomic_DNA"/>
</dbReference>
<gene>
    <name evidence="1" type="ORF">QNI22_34810</name>
</gene>
<comment type="caution">
    <text evidence="1">The sequence shown here is derived from an EMBL/GenBank/DDBJ whole genome shotgun (WGS) entry which is preliminary data.</text>
</comment>
<organism evidence="1 2">
    <name type="scientific">Xanthocytophaga agilis</name>
    <dbReference type="NCBI Taxonomy" id="3048010"/>
    <lineage>
        <taxon>Bacteria</taxon>
        <taxon>Pseudomonadati</taxon>
        <taxon>Bacteroidota</taxon>
        <taxon>Cytophagia</taxon>
        <taxon>Cytophagales</taxon>
        <taxon>Rhodocytophagaceae</taxon>
        <taxon>Xanthocytophaga</taxon>
    </lineage>
</organism>
<evidence type="ECO:0000313" key="1">
    <source>
        <dbReference type="EMBL" id="MDJ1505881.1"/>
    </source>
</evidence>
<dbReference type="Proteomes" id="UP001232063">
    <property type="component" value="Unassembled WGS sequence"/>
</dbReference>
<evidence type="ECO:0000313" key="2">
    <source>
        <dbReference type="Proteomes" id="UP001232063"/>
    </source>
</evidence>
<dbReference type="RefSeq" id="WP_314518412.1">
    <property type="nucleotide sequence ID" value="NZ_JASJOU010000018.1"/>
</dbReference>
<sequence length="224" mass="25306">MDLKSKIDQIKNKLKTEANILSGQESKSKVFESIRQLTDQENLEQEWSKAQERLFDVDRWSDVGGISTASFLLHDSMGNRVIRKRPQVGDKISIDLPGPLPLNWVEVVQITEEPEKAEFIVCPTSDPTKTVDSDQDFSGEDLVGEDKVTDHFFTSDALSIFRVERKDKQLTATQIGLHEKINNSTEEAGNKAMLNTLVAESGWLLFQPHQWQTLTDYVAGISEK</sequence>
<dbReference type="AlphaFoldDB" id="A0AAE3R908"/>
<protein>
    <submittedName>
        <fullName evidence="1">Uncharacterized protein</fullName>
    </submittedName>
</protein>
<reference evidence="1" key="1">
    <citation type="submission" date="2023-05" db="EMBL/GenBank/DDBJ databases">
        <authorList>
            <person name="Zhang X."/>
        </authorList>
    </citation>
    <scope>NUCLEOTIDE SEQUENCE</scope>
    <source>
        <strain evidence="1">BD1B2-1</strain>
    </source>
</reference>